<proteinExistence type="predicted"/>
<accession>A0A5M8QW54</accession>
<protein>
    <recommendedName>
        <fullName evidence="3">AlgX/AlgJ SGNH hydrolase-like domain-containing protein</fullName>
    </recommendedName>
</protein>
<organism evidence="1 2">
    <name type="scientific">Dyadobacter flavalbus</name>
    <dbReference type="NCBI Taxonomy" id="2579942"/>
    <lineage>
        <taxon>Bacteria</taxon>
        <taxon>Pseudomonadati</taxon>
        <taxon>Bacteroidota</taxon>
        <taxon>Cytophagia</taxon>
        <taxon>Cytophagales</taxon>
        <taxon>Spirosomataceae</taxon>
        <taxon>Dyadobacter</taxon>
    </lineage>
</organism>
<keyword evidence="2" id="KW-1185">Reference proteome</keyword>
<reference evidence="1 2" key="1">
    <citation type="submission" date="2019-05" db="EMBL/GenBank/DDBJ databases">
        <authorList>
            <person name="Qu J.-H."/>
        </authorList>
    </citation>
    <scope>NUCLEOTIDE SEQUENCE [LARGE SCALE GENOMIC DNA]</scope>
    <source>
        <strain evidence="1 2">NS28</strain>
    </source>
</reference>
<dbReference type="InterPro" id="IPR036514">
    <property type="entry name" value="SGNH_hydro_sf"/>
</dbReference>
<evidence type="ECO:0000313" key="1">
    <source>
        <dbReference type="EMBL" id="KAA6438653.1"/>
    </source>
</evidence>
<dbReference type="Proteomes" id="UP000323994">
    <property type="component" value="Unassembled WGS sequence"/>
</dbReference>
<gene>
    <name evidence="1" type="ORF">FEM33_18505</name>
</gene>
<comment type="caution">
    <text evidence="1">The sequence shown here is derived from an EMBL/GenBank/DDBJ whole genome shotgun (WGS) entry which is preliminary data.</text>
</comment>
<dbReference type="OrthoDB" id="961233at2"/>
<dbReference type="RefSeq" id="WP_139013451.1">
    <property type="nucleotide sequence ID" value="NZ_VBSN01000049.1"/>
</dbReference>
<dbReference type="GO" id="GO:0016788">
    <property type="term" value="F:hydrolase activity, acting on ester bonds"/>
    <property type="evidence" value="ECO:0007669"/>
    <property type="project" value="UniProtKB-ARBA"/>
</dbReference>
<name>A0A5M8QW54_9BACT</name>
<dbReference type="SUPFAM" id="SSF52266">
    <property type="entry name" value="SGNH hydrolase"/>
    <property type="match status" value="1"/>
</dbReference>
<dbReference type="EMBL" id="VBSN01000049">
    <property type="protein sequence ID" value="KAA6438653.1"/>
    <property type="molecule type" value="Genomic_DNA"/>
</dbReference>
<dbReference type="AlphaFoldDB" id="A0A5M8QW54"/>
<dbReference type="Gene3D" id="3.40.50.1110">
    <property type="entry name" value="SGNH hydrolase"/>
    <property type="match status" value="1"/>
</dbReference>
<evidence type="ECO:0008006" key="3">
    <source>
        <dbReference type="Google" id="ProtNLM"/>
    </source>
</evidence>
<sequence>MKFLKYAFLFLGSLIWAVGLSPGLLSEAGKLNLIKDSYRFGDLYRLSNLAQFKDPRTECAAYKTPAKAASQKIHLYIIGDSFTEKQRIGKKDFAVDAYTYVHWNEFLHLKTDPSETNILLLESVERHFREKMKDTIRNLIPDETTFVSEGTPPRFMNRLDNAFRSRSTEDRLDELLFQNDLILTLKEWKSAFNYRFFSRVNKGVTLVNNDENIVYYMDTDTPNITSSFSRINETEIDSIVQNINGSQDFARNLGFDHVILSVIPNKVSVLTTESAEYNNLINRVYAHPELKVPFIDVLTDFRKMGSSAYLKGDSHWTCEGQYLWLDKVNAFIKNIEKPGNS</sequence>
<evidence type="ECO:0000313" key="2">
    <source>
        <dbReference type="Proteomes" id="UP000323994"/>
    </source>
</evidence>